<keyword evidence="1" id="KW-0732">Signal</keyword>
<dbReference type="AlphaFoldDB" id="A0AAE3MHP3"/>
<dbReference type="SUPFAM" id="SSF49265">
    <property type="entry name" value="Fibronectin type III"/>
    <property type="match status" value="1"/>
</dbReference>
<feature type="signal peptide" evidence="1">
    <location>
        <begin position="1"/>
        <end position="18"/>
    </location>
</feature>
<accession>A0AAE3MHP3</accession>
<reference evidence="2" key="1">
    <citation type="submission" date="2022-11" db="EMBL/GenBank/DDBJ databases">
        <title>The characterization of three novel Bacteroidetes species and genomic analysis of their roles in tidal elemental geochemical cycles.</title>
        <authorList>
            <person name="Ma K.-J."/>
        </authorList>
    </citation>
    <scope>NUCLEOTIDE SEQUENCE</scope>
    <source>
        <strain evidence="2">M415</strain>
    </source>
</reference>
<sequence>MSWKVKLNILLLSGLFIACGGGSDNPGSDPDPEPDPVPAPRATTLIFPENNSECTTGVVVSDTQSQVLFEWNESENTDSYEVNLRNLNTNNTSRFTSNTNSVNITLNRGTPYEWFVVSRADGTSETANSPSWRFYNEGPGIENYAPFPAVAISPERGAILNGITSVDLSWTGSDVDNDIVDYEVYLDTNTDPTTSLGITAETSLPDVAVSAGNVYYWKVVTRDSQGNSSTSEIFQFRVD</sequence>
<dbReference type="Proteomes" id="UP001207116">
    <property type="component" value="Unassembled WGS sequence"/>
</dbReference>
<evidence type="ECO:0008006" key="4">
    <source>
        <dbReference type="Google" id="ProtNLM"/>
    </source>
</evidence>
<dbReference type="RefSeq" id="WP_266009900.1">
    <property type="nucleotide sequence ID" value="NZ_JAPFQP010000001.1"/>
</dbReference>
<comment type="caution">
    <text evidence="2">The sequence shown here is derived from an EMBL/GenBank/DDBJ whole genome shotgun (WGS) entry which is preliminary data.</text>
</comment>
<proteinExistence type="predicted"/>
<feature type="chain" id="PRO_5042181460" description="Fibronectin type-III domain-containing protein" evidence="1">
    <location>
        <begin position="19"/>
        <end position="239"/>
    </location>
</feature>
<evidence type="ECO:0000313" key="2">
    <source>
        <dbReference type="EMBL" id="MCX2717970.1"/>
    </source>
</evidence>
<dbReference type="EMBL" id="JAPFQP010000001">
    <property type="protein sequence ID" value="MCX2717970.1"/>
    <property type="molecule type" value="Genomic_DNA"/>
</dbReference>
<evidence type="ECO:0000256" key="1">
    <source>
        <dbReference type="SAM" id="SignalP"/>
    </source>
</evidence>
<dbReference type="Gene3D" id="2.60.40.10">
    <property type="entry name" value="Immunoglobulins"/>
    <property type="match status" value="1"/>
</dbReference>
<organism evidence="2 3">
    <name type="scientific">Lentiprolixibacter aurantiacus</name>
    <dbReference type="NCBI Taxonomy" id="2993939"/>
    <lineage>
        <taxon>Bacteria</taxon>
        <taxon>Pseudomonadati</taxon>
        <taxon>Bacteroidota</taxon>
        <taxon>Flavobacteriia</taxon>
        <taxon>Flavobacteriales</taxon>
        <taxon>Flavobacteriaceae</taxon>
        <taxon>Lentiprolixibacter</taxon>
    </lineage>
</organism>
<gene>
    <name evidence="2" type="ORF">OO016_00020</name>
</gene>
<protein>
    <recommendedName>
        <fullName evidence="4">Fibronectin type-III domain-containing protein</fullName>
    </recommendedName>
</protein>
<evidence type="ECO:0000313" key="3">
    <source>
        <dbReference type="Proteomes" id="UP001207116"/>
    </source>
</evidence>
<keyword evidence="3" id="KW-1185">Reference proteome</keyword>
<dbReference type="PROSITE" id="PS51257">
    <property type="entry name" value="PROKAR_LIPOPROTEIN"/>
    <property type="match status" value="1"/>
</dbReference>
<dbReference type="InterPro" id="IPR036116">
    <property type="entry name" value="FN3_sf"/>
</dbReference>
<dbReference type="InterPro" id="IPR013783">
    <property type="entry name" value="Ig-like_fold"/>
</dbReference>
<name>A0AAE3MHP3_9FLAO</name>